<dbReference type="CDD" id="cd02062">
    <property type="entry name" value="Nitro_FMN_reductase"/>
    <property type="match status" value="1"/>
</dbReference>
<keyword evidence="2" id="KW-0560">Oxidoreductase</keyword>
<dbReference type="EMBL" id="JAGVWC010000011">
    <property type="protein sequence ID" value="MBS3061863.1"/>
    <property type="molecule type" value="Genomic_DNA"/>
</dbReference>
<dbReference type="GO" id="GO:0016491">
    <property type="term" value="F:oxidoreductase activity"/>
    <property type="evidence" value="ECO:0007669"/>
    <property type="project" value="UniProtKB-KW"/>
</dbReference>
<dbReference type="InterPro" id="IPR029479">
    <property type="entry name" value="Nitroreductase"/>
</dbReference>
<gene>
    <name evidence="4" type="ORF">J4215_04760</name>
</gene>
<evidence type="ECO:0000259" key="3">
    <source>
        <dbReference type="Pfam" id="PF00881"/>
    </source>
</evidence>
<evidence type="ECO:0000313" key="5">
    <source>
        <dbReference type="Proteomes" id="UP000675968"/>
    </source>
</evidence>
<reference evidence="4" key="2">
    <citation type="submission" date="2021-05" db="EMBL/GenBank/DDBJ databases">
        <title>Protein family content uncovers lineage relationships and bacterial pathway maintenance mechanisms in DPANN archaea.</title>
        <authorList>
            <person name="Castelle C.J."/>
            <person name="Meheust R."/>
            <person name="Jaffe A.L."/>
            <person name="Seitz K."/>
            <person name="Gong X."/>
            <person name="Baker B.J."/>
            <person name="Banfield J.F."/>
        </authorList>
    </citation>
    <scope>NUCLEOTIDE SEQUENCE</scope>
    <source>
        <strain evidence="4">RIFCSPLOWO2_01_FULL_AR10_48_17</strain>
    </source>
</reference>
<proteinExistence type="inferred from homology"/>
<name>A0A8T4L3G3_9ARCH</name>
<protein>
    <submittedName>
        <fullName evidence="4">Nitroreductase family protein</fullName>
    </submittedName>
</protein>
<feature type="domain" description="Nitroreductase" evidence="3">
    <location>
        <begin position="9"/>
        <end position="147"/>
    </location>
</feature>
<dbReference type="Pfam" id="PF00881">
    <property type="entry name" value="Nitroreductase"/>
    <property type="match status" value="1"/>
</dbReference>
<evidence type="ECO:0000256" key="2">
    <source>
        <dbReference type="ARBA" id="ARBA00023002"/>
    </source>
</evidence>
<dbReference type="InterPro" id="IPR000415">
    <property type="entry name" value="Nitroreductase-like"/>
</dbReference>
<dbReference type="PANTHER" id="PTHR43673:SF10">
    <property type="entry name" value="NADH DEHYDROGENASE_NAD(P)H NITROREDUCTASE XCC3605-RELATED"/>
    <property type="match status" value="1"/>
</dbReference>
<dbReference type="AlphaFoldDB" id="A0A8T4L3G3"/>
<comment type="caution">
    <text evidence="4">The sequence shown here is derived from an EMBL/GenBank/DDBJ whole genome shotgun (WGS) entry which is preliminary data.</text>
</comment>
<comment type="similarity">
    <text evidence="1">Belongs to the nitroreductase family.</text>
</comment>
<organism evidence="4 5">
    <name type="scientific">Candidatus Iainarchaeum sp</name>
    <dbReference type="NCBI Taxonomy" id="3101447"/>
    <lineage>
        <taxon>Archaea</taxon>
        <taxon>Candidatus Iainarchaeota</taxon>
        <taxon>Candidatus Iainarchaeia</taxon>
        <taxon>Candidatus Iainarchaeales</taxon>
        <taxon>Candidatus Iainarchaeaceae</taxon>
        <taxon>Candidatus Iainarchaeum</taxon>
    </lineage>
</organism>
<evidence type="ECO:0000313" key="4">
    <source>
        <dbReference type="EMBL" id="MBS3061863.1"/>
    </source>
</evidence>
<sequence length="188" mass="21065">MELESLFSRRRTIRKFKQKQIPKKILFSCIDAGRLAPSARNQQSLEYVLVTRNVMKVFSCTSWATYAPAAGPKQGEEPAAFIVVVSKRSEQNEYSLIDCGIAAGHIVLAAYSHGIASCILGSIDRDQLSAELNLPTDYVIHVVICLGFAAQKSVVDDWKPGARYWVDEKNTVHVPKRKLSEILHEEKF</sequence>
<accession>A0A8T4L3G3</accession>
<evidence type="ECO:0000256" key="1">
    <source>
        <dbReference type="ARBA" id="ARBA00007118"/>
    </source>
</evidence>
<reference evidence="4" key="1">
    <citation type="submission" date="2021-03" db="EMBL/GenBank/DDBJ databases">
        <authorList>
            <person name="Jaffe A."/>
        </authorList>
    </citation>
    <scope>NUCLEOTIDE SEQUENCE</scope>
    <source>
        <strain evidence="4">RIFCSPLOWO2_01_FULL_AR10_48_17</strain>
    </source>
</reference>
<dbReference type="SUPFAM" id="SSF55469">
    <property type="entry name" value="FMN-dependent nitroreductase-like"/>
    <property type="match status" value="1"/>
</dbReference>
<dbReference type="PANTHER" id="PTHR43673">
    <property type="entry name" value="NAD(P)H NITROREDUCTASE YDGI-RELATED"/>
    <property type="match status" value="1"/>
</dbReference>
<dbReference type="InterPro" id="IPR023312">
    <property type="entry name" value="Put_nitroreductase_C_bac"/>
</dbReference>
<dbReference type="Gene3D" id="3.40.109.10">
    <property type="entry name" value="NADH Oxidase"/>
    <property type="match status" value="1"/>
</dbReference>
<dbReference type="Gene3D" id="2.20.180.10">
    <property type="entry name" value="putative fmn-dependent nitroreductase like domains"/>
    <property type="match status" value="1"/>
</dbReference>
<dbReference type="Proteomes" id="UP000675968">
    <property type="component" value="Unassembled WGS sequence"/>
</dbReference>